<evidence type="ECO:0000256" key="7">
    <source>
        <dbReference type="ARBA" id="ARBA00022801"/>
    </source>
</evidence>
<dbReference type="GO" id="GO:0006508">
    <property type="term" value="P:proteolysis"/>
    <property type="evidence" value="ECO:0007669"/>
    <property type="project" value="UniProtKB-KW"/>
</dbReference>
<evidence type="ECO:0000256" key="2">
    <source>
        <dbReference type="ARBA" id="ARBA00007447"/>
    </source>
</evidence>
<evidence type="ECO:0000256" key="11">
    <source>
        <dbReference type="ARBA" id="ARBA00023180"/>
    </source>
</evidence>
<dbReference type="Pfam" id="PF00026">
    <property type="entry name" value="Asp"/>
    <property type="match status" value="1"/>
</dbReference>
<dbReference type="STRING" id="4529.A0A0E0MUX6"/>
<evidence type="ECO:0000256" key="5">
    <source>
        <dbReference type="ARBA" id="ARBA00022729"/>
    </source>
</evidence>
<proteinExistence type="inferred from homology"/>
<evidence type="ECO:0000313" key="18">
    <source>
        <dbReference type="EnsemblPlants" id="ORUFI01G13080.1"/>
    </source>
</evidence>
<keyword evidence="9" id="KW-0865">Zymogen</keyword>
<dbReference type="GO" id="GO:0006629">
    <property type="term" value="P:lipid metabolic process"/>
    <property type="evidence" value="ECO:0007669"/>
    <property type="project" value="InterPro"/>
</dbReference>
<protein>
    <recommendedName>
        <fullName evidence="20">Peptidase A1 domain-containing protein</fullName>
    </recommendedName>
</protein>
<keyword evidence="7 14" id="KW-0378">Hydrolase</keyword>
<dbReference type="InterPro" id="IPR001461">
    <property type="entry name" value="Aspartic_peptidase_A1"/>
</dbReference>
<dbReference type="CDD" id="cd06098">
    <property type="entry name" value="phytepsin"/>
    <property type="match status" value="1"/>
</dbReference>
<sequence length="1045" mass="113514">MASIPPDDDAAAAAAAGAAENGYGNGNGNGNGPAPRPPPAKRPRSVISAAQIRAEFEHHEAGVARVNNGSFGCCPSSLLDAQARWQRLFIAQPDDFYFHALQPGLRRSRAAVAGLVNAGDVAEVSLVDNATTAAAIVLQHAAWSFAEGRFSRGDAVLMLHYAYGAVKKSIHAYVARAGATVVEVPLPFPVASADAIIAEFRAALDVAKAGGRKVRLAVIDHITSMPSVVIPVKELVAICREEGVDKVFIDAAHSIGQVPVDVRDIGADFYTSNLHKWFFCPPAVAFLHTRKDDPIASQLHHPVVSHEYGNGLPMESGWIGTRDYSAQLVVPESIDFVNRFEGGIEGIRSRNHEKVIEMGKMLAEAWGTFLGTPPELCGSMVMVGLPGCLGVESDDDAMRMRTMLRKDFMVEVPIYYNSRRVEAQEMAKDKNGDAVTGYVRISHQVYNVTEDYEKLRDAVNKLVADGFTSSKLRPSQKGAKSGNDGLMNIAANQHSGGRYVVADYLDVDRRDSQRCGSALRRAGDQAAEEKDLSGGRWPSRAWPFHGGSSTMGRNHLCLVTCLWILSCAVLLHASPDGLLRISLNKKRLDKKTLDGAKLAREESHRLRADGLGDDIVPLDNYLDTQYFGEIGIGTPPQNFTVIFDTGSSNLWVPSVKCYFSIACYLHHRYKSKGSSSYKKNGESCSISYGSGSIAGFFSEDSVLVGDLAVKNQMFIETTREPSLTFIIGKFDGILGLGFPEISVGGAPPIWQGMKEQQLIEKDVFSFWLNRDPDAPTGGELIFGGVDPNHYKGSHTYVPVTRKGYWQFEMGDLLIDDYSTGFCSGGCAAIADSGTSLLGGPTTIVAQINHAIGAEGIVSMECKQVVRDYGDMILEMLIAQASPMKLCSQIGLCAFDGTRSVRNNIESVVDKEKVGSDLSCTACEMAVVWIQNQLRHNQTRELILQYADQLCERLPSPNGESAVDCDEISNMPNLSFTIANKTFTLTPEQYVVKLEQQGQTVCISGFMAFDVPPPRGPLWILGDVFMAAYHTVFDFGKNRIGFAESA</sequence>
<evidence type="ECO:0000256" key="1">
    <source>
        <dbReference type="ARBA" id="ARBA00004116"/>
    </source>
</evidence>
<evidence type="ECO:0000256" key="3">
    <source>
        <dbReference type="ARBA" id="ARBA00022554"/>
    </source>
</evidence>
<dbReference type="InterPro" id="IPR033869">
    <property type="entry name" value="Phytepsin"/>
</dbReference>
<dbReference type="SUPFAM" id="SSF53383">
    <property type="entry name" value="PLP-dependent transferases"/>
    <property type="match status" value="1"/>
</dbReference>
<dbReference type="PROSITE" id="PS50015">
    <property type="entry name" value="SAP_B"/>
    <property type="match status" value="2"/>
</dbReference>
<dbReference type="GO" id="GO:0005773">
    <property type="term" value="C:vacuole"/>
    <property type="evidence" value="ECO:0007669"/>
    <property type="project" value="UniProtKB-SubCell"/>
</dbReference>
<comment type="function">
    <text evidence="12">Involved in the breakdown of propeptides of storage proteins in protein-storage vacuoles.</text>
</comment>
<evidence type="ECO:0000256" key="6">
    <source>
        <dbReference type="ARBA" id="ARBA00022750"/>
    </source>
</evidence>
<dbReference type="InterPro" id="IPR001969">
    <property type="entry name" value="Aspartic_peptidase_AS"/>
</dbReference>
<keyword evidence="11" id="KW-0325">Glycoprotein</keyword>
<evidence type="ECO:0000259" key="16">
    <source>
        <dbReference type="PROSITE" id="PS50015"/>
    </source>
</evidence>
<dbReference type="PROSITE" id="PS00141">
    <property type="entry name" value="ASP_PROTEASE"/>
    <property type="match status" value="1"/>
</dbReference>
<keyword evidence="10 13" id="KW-1015">Disulfide bond</keyword>
<comment type="subcellular location">
    <subcellularLocation>
        <location evidence="1">Vacuole</location>
    </subcellularLocation>
</comment>
<dbReference type="InterPro" id="IPR008139">
    <property type="entry name" value="SaposinB_dom"/>
</dbReference>
<dbReference type="SUPFAM" id="SSF47862">
    <property type="entry name" value="Saposin"/>
    <property type="match status" value="1"/>
</dbReference>
<dbReference type="PANTHER" id="PTHR43092:SF2">
    <property type="entry name" value="HERCYNYLCYSTEINE SULFOXIDE LYASE"/>
    <property type="match status" value="1"/>
</dbReference>
<accession>A0A0E0MUX6</accession>
<feature type="disulfide bond" evidence="13">
    <location>
        <begin position="657"/>
        <end position="663"/>
    </location>
</feature>
<name>A0A0E0MUX6_ORYRU</name>
<dbReference type="InterPro" id="IPR007856">
    <property type="entry name" value="SapB_1"/>
</dbReference>
<comment type="similarity">
    <text evidence="2 14">Belongs to the peptidase A1 family.</text>
</comment>
<evidence type="ECO:0000256" key="14">
    <source>
        <dbReference type="RuleBase" id="RU000454"/>
    </source>
</evidence>
<dbReference type="Pfam" id="PF05184">
    <property type="entry name" value="SapB_1"/>
    <property type="match status" value="1"/>
</dbReference>
<keyword evidence="3" id="KW-0926">Vacuole</keyword>
<dbReference type="InterPro" id="IPR008138">
    <property type="entry name" value="SapB_2"/>
</dbReference>
<evidence type="ECO:0000256" key="4">
    <source>
        <dbReference type="ARBA" id="ARBA00022670"/>
    </source>
</evidence>
<keyword evidence="5" id="KW-0732">Signal</keyword>
<dbReference type="Gramene" id="ORUFI01G13080.1">
    <property type="protein sequence ID" value="ORUFI01G13080.1"/>
    <property type="gene ID" value="ORUFI01G13080"/>
</dbReference>
<dbReference type="InterPro" id="IPR015421">
    <property type="entry name" value="PyrdxlP-dep_Trfase_major"/>
</dbReference>
<feature type="region of interest" description="Disordered" evidence="15">
    <location>
        <begin position="1"/>
        <end position="45"/>
    </location>
</feature>
<keyword evidence="6 14" id="KW-0064">Aspartyl protease</keyword>
<dbReference type="FunFam" id="1.10.225.10:FF:000001">
    <property type="entry name" value="Aspartic proteinase A1"/>
    <property type="match status" value="1"/>
</dbReference>
<evidence type="ECO:0000256" key="9">
    <source>
        <dbReference type="ARBA" id="ARBA00023145"/>
    </source>
</evidence>
<organism evidence="18 19">
    <name type="scientific">Oryza rufipogon</name>
    <name type="common">Brownbeard rice</name>
    <name type="synonym">Asian wild rice</name>
    <dbReference type="NCBI Taxonomy" id="4529"/>
    <lineage>
        <taxon>Eukaryota</taxon>
        <taxon>Viridiplantae</taxon>
        <taxon>Streptophyta</taxon>
        <taxon>Embryophyta</taxon>
        <taxon>Tracheophyta</taxon>
        <taxon>Spermatophyta</taxon>
        <taxon>Magnoliopsida</taxon>
        <taxon>Liliopsida</taxon>
        <taxon>Poales</taxon>
        <taxon>Poaceae</taxon>
        <taxon>BOP clade</taxon>
        <taxon>Oryzoideae</taxon>
        <taxon>Oryzeae</taxon>
        <taxon>Oryzinae</taxon>
        <taxon>Oryza</taxon>
    </lineage>
</organism>
<dbReference type="Proteomes" id="UP000008022">
    <property type="component" value="Unassembled WGS sequence"/>
</dbReference>
<dbReference type="PANTHER" id="PTHR43092">
    <property type="entry name" value="L-CYSTEINE DESULFHYDRASE"/>
    <property type="match status" value="1"/>
</dbReference>
<evidence type="ECO:0000256" key="8">
    <source>
        <dbReference type="ARBA" id="ARBA00022898"/>
    </source>
</evidence>
<dbReference type="Gene3D" id="1.10.225.10">
    <property type="entry name" value="Saposin-like"/>
    <property type="match status" value="1"/>
</dbReference>
<dbReference type="OMA" id="PSRAWPF"/>
<reference evidence="19" key="1">
    <citation type="submission" date="2013-06" db="EMBL/GenBank/DDBJ databases">
        <authorList>
            <person name="Zhao Q."/>
        </authorList>
    </citation>
    <scope>NUCLEOTIDE SEQUENCE</scope>
    <source>
        <strain evidence="19">cv. W1943</strain>
    </source>
</reference>
<dbReference type="Pfam" id="PF03489">
    <property type="entry name" value="SapB_2"/>
    <property type="match status" value="1"/>
</dbReference>
<feature type="domain" description="Peptidase A1" evidence="17">
    <location>
        <begin position="626"/>
        <end position="1042"/>
    </location>
</feature>
<dbReference type="InterPro" id="IPR015424">
    <property type="entry name" value="PyrdxlP-dep_Trfase"/>
</dbReference>
<dbReference type="eggNOG" id="KOG1549">
    <property type="taxonomic scope" value="Eukaryota"/>
</dbReference>
<dbReference type="GO" id="GO:0004190">
    <property type="term" value="F:aspartic-type endopeptidase activity"/>
    <property type="evidence" value="ECO:0007669"/>
    <property type="project" value="UniProtKB-KW"/>
</dbReference>
<evidence type="ECO:0000256" key="10">
    <source>
        <dbReference type="ARBA" id="ARBA00023157"/>
    </source>
</evidence>
<keyword evidence="8" id="KW-0663">Pyridoxal phosphate</keyword>
<evidence type="ECO:0000259" key="17">
    <source>
        <dbReference type="PROSITE" id="PS51767"/>
    </source>
</evidence>
<dbReference type="HOGENOM" id="CLU_010877_0_0_1"/>
<reference evidence="18" key="2">
    <citation type="submission" date="2015-06" db="UniProtKB">
        <authorList>
            <consortium name="EnsemblPlants"/>
        </authorList>
    </citation>
    <scope>IDENTIFICATION</scope>
</reference>
<dbReference type="InterPro" id="IPR011001">
    <property type="entry name" value="Saposin-like"/>
</dbReference>
<feature type="disulfide bond" evidence="13">
    <location>
        <begin position="964"/>
        <end position="1001"/>
    </location>
</feature>
<keyword evidence="19" id="KW-1185">Reference proteome</keyword>
<dbReference type="Gene3D" id="2.40.70.10">
    <property type="entry name" value="Acid Proteases"/>
    <property type="match status" value="2"/>
</dbReference>
<feature type="compositionally biased region" description="Acidic residues" evidence="15">
    <location>
        <begin position="1"/>
        <end position="10"/>
    </location>
</feature>
<feature type="compositionally biased region" description="Low complexity" evidence="15">
    <location>
        <begin position="11"/>
        <end position="22"/>
    </location>
</feature>
<evidence type="ECO:0000256" key="13">
    <source>
        <dbReference type="PIRSR" id="PIRSR601461-2"/>
    </source>
</evidence>
<dbReference type="InterPro" id="IPR021109">
    <property type="entry name" value="Peptidase_aspartic_dom_sf"/>
</dbReference>
<dbReference type="PRINTS" id="PR00792">
    <property type="entry name" value="PEPSIN"/>
</dbReference>
<feature type="domain" description="Saposin B-type" evidence="16">
    <location>
        <begin position="856"/>
        <end position="896"/>
    </location>
</feature>
<dbReference type="FunFam" id="2.40.70.10:FF:000009">
    <property type="entry name" value="Aspartic proteinase A1"/>
    <property type="match status" value="1"/>
</dbReference>
<keyword evidence="4 14" id="KW-0645">Protease</keyword>
<evidence type="ECO:0000313" key="19">
    <source>
        <dbReference type="Proteomes" id="UP000008022"/>
    </source>
</evidence>
<dbReference type="Pfam" id="PF00266">
    <property type="entry name" value="Aminotran_5"/>
    <property type="match status" value="1"/>
</dbReference>
<dbReference type="SUPFAM" id="SSF50630">
    <property type="entry name" value="Acid proteases"/>
    <property type="match status" value="1"/>
</dbReference>
<dbReference type="InterPro" id="IPR000192">
    <property type="entry name" value="Aminotrans_V_dom"/>
</dbReference>
<evidence type="ECO:0000256" key="12">
    <source>
        <dbReference type="ARBA" id="ARBA00055997"/>
    </source>
</evidence>
<dbReference type="InterPro" id="IPR033121">
    <property type="entry name" value="PEPTIDASE_A1"/>
</dbReference>
<dbReference type="eggNOG" id="KOG1339">
    <property type="taxonomic scope" value="Eukaryota"/>
</dbReference>
<dbReference type="Gene3D" id="3.40.640.10">
    <property type="entry name" value="Type I PLP-dependent aspartate aminotransferase-like (Major domain)"/>
    <property type="match status" value="1"/>
</dbReference>
<dbReference type="PROSITE" id="PS51767">
    <property type="entry name" value="PEPTIDASE_A1"/>
    <property type="match status" value="1"/>
</dbReference>
<dbReference type="FunFam" id="2.40.70.10:FF:000044">
    <property type="entry name" value="Lysosomal aspartic protease"/>
    <property type="match status" value="1"/>
</dbReference>
<feature type="domain" description="Saposin B-type" evidence="16">
    <location>
        <begin position="915"/>
        <end position="1005"/>
    </location>
</feature>
<evidence type="ECO:0008006" key="20">
    <source>
        <dbReference type="Google" id="ProtNLM"/>
    </source>
</evidence>
<dbReference type="AlphaFoldDB" id="A0A0E0MUX6"/>
<dbReference type="EnsemblPlants" id="ORUFI01G13080.1">
    <property type="protein sequence ID" value="ORUFI01G13080.1"/>
    <property type="gene ID" value="ORUFI01G13080"/>
</dbReference>
<evidence type="ECO:0000256" key="15">
    <source>
        <dbReference type="SAM" id="MobiDB-lite"/>
    </source>
</evidence>